<protein>
    <submittedName>
        <fullName evidence="1">Uncharacterized protein</fullName>
    </submittedName>
</protein>
<gene>
    <name evidence="1" type="ORF">LCGC14_1747830</name>
</gene>
<name>A0A0F9H4T8_9ZZZZ</name>
<dbReference type="AlphaFoldDB" id="A0A0F9H4T8"/>
<evidence type="ECO:0000313" key="1">
    <source>
        <dbReference type="EMBL" id="KKM06060.1"/>
    </source>
</evidence>
<organism evidence="1">
    <name type="scientific">marine sediment metagenome</name>
    <dbReference type="NCBI Taxonomy" id="412755"/>
    <lineage>
        <taxon>unclassified sequences</taxon>
        <taxon>metagenomes</taxon>
        <taxon>ecological metagenomes</taxon>
    </lineage>
</organism>
<accession>A0A0F9H4T8</accession>
<comment type="caution">
    <text evidence="1">The sequence shown here is derived from an EMBL/GenBank/DDBJ whole genome shotgun (WGS) entry which is preliminary data.</text>
</comment>
<proteinExistence type="predicted"/>
<sequence length="60" mass="6902">MLREMALAELEAVKNELYDILMCGIRATTNQKLRVKEDELLLRKEQLEKRLNTTVGLQGA</sequence>
<reference evidence="1" key="1">
    <citation type="journal article" date="2015" name="Nature">
        <title>Complex archaea that bridge the gap between prokaryotes and eukaryotes.</title>
        <authorList>
            <person name="Spang A."/>
            <person name="Saw J.H."/>
            <person name="Jorgensen S.L."/>
            <person name="Zaremba-Niedzwiedzka K."/>
            <person name="Martijn J."/>
            <person name="Lind A.E."/>
            <person name="van Eijk R."/>
            <person name="Schleper C."/>
            <person name="Guy L."/>
            <person name="Ettema T.J."/>
        </authorList>
    </citation>
    <scope>NUCLEOTIDE SEQUENCE</scope>
</reference>
<dbReference type="EMBL" id="LAZR01016080">
    <property type="protein sequence ID" value="KKM06060.1"/>
    <property type="molecule type" value="Genomic_DNA"/>
</dbReference>